<dbReference type="AlphaFoldDB" id="A0A3N4NUF3"/>
<dbReference type="Proteomes" id="UP000272412">
    <property type="component" value="Unassembled WGS sequence"/>
</dbReference>
<evidence type="ECO:0000256" key="1">
    <source>
        <dbReference type="SAM" id="SignalP"/>
    </source>
</evidence>
<evidence type="ECO:0000313" key="3">
    <source>
        <dbReference type="Proteomes" id="UP000272412"/>
    </source>
</evidence>
<evidence type="ECO:0000313" key="2">
    <source>
        <dbReference type="EMBL" id="RPD90803.1"/>
    </source>
</evidence>
<protein>
    <submittedName>
        <fullName evidence="2">Uncharacterized protein</fullName>
    </submittedName>
</protein>
<organism evidence="2 3">
    <name type="scientific">Neisseria weixii</name>
    <dbReference type="NCBI Taxonomy" id="1853276"/>
    <lineage>
        <taxon>Bacteria</taxon>
        <taxon>Pseudomonadati</taxon>
        <taxon>Pseudomonadota</taxon>
        <taxon>Betaproteobacteria</taxon>
        <taxon>Neisseriales</taxon>
        <taxon>Neisseriaceae</taxon>
        <taxon>Neisseria</taxon>
    </lineage>
</organism>
<feature type="chain" id="PRO_5018043360" evidence="1">
    <location>
        <begin position="25"/>
        <end position="99"/>
    </location>
</feature>
<sequence>MNMKNMLPATLASTALMMPAISHAEQTKRTSTVKSTAIGAAAGAVVGGMVGKNKKRRVNRRSSRRFGRCGVFLSPQPRSRCHRLQRQRLLQRPRPQQLL</sequence>
<comment type="caution">
    <text evidence="2">The sequence shown here is derived from an EMBL/GenBank/DDBJ whole genome shotgun (WGS) entry which is preliminary data.</text>
</comment>
<keyword evidence="3" id="KW-1185">Reference proteome</keyword>
<accession>A0A3N4NUF3</accession>
<keyword evidence="1" id="KW-0732">Signal</keyword>
<proteinExistence type="predicted"/>
<name>A0A3N4NUF3_9NEIS</name>
<dbReference type="OrthoDB" id="10007390at2"/>
<dbReference type="EMBL" id="RPFL01000001">
    <property type="protein sequence ID" value="RPD90803.1"/>
    <property type="molecule type" value="Genomic_DNA"/>
</dbReference>
<reference evidence="2 3" key="1">
    <citation type="submission" date="2018-11" db="EMBL/GenBank/DDBJ databases">
        <title>Neisseria weixii sp. nov. isolated from the rectal contents of plateau pika (Ochotona cruzoniae).</title>
        <authorList>
            <person name="Zhang G."/>
        </authorList>
    </citation>
    <scope>NUCLEOTIDE SEQUENCE [LARGE SCALE GENOMIC DNA]</scope>
    <source>
        <strain evidence="2 3">10009</strain>
    </source>
</reference>
<feature type="signal peptide" evidence="1">
    <location>
        <begin position="1"/>
        <end position="24"/>
    </location>
</feature>
<gene>
    <name evidence="2" type="ORF">EGK74_00140</name>
</gene>